<comment type="caution">
    <text evidence="2">The sequence shown here is derived from an EMBL/GenBank/DDBJ whole genome shotgun (WGS) entry which is preliminary data.</text>
</comment>
<name>A0A1U7H8G9_9CYAN</name>
<dbReference type="AlphaFoldDB" id="A0A1U7H8G9"/>
<feature type="transmembrane region" description="Helical" evidence="1">
    <location>
        <begin position="59"/>
        <end position="85"/>
    </location>
</feature>
<dbReference type="OrthoDB" id="583558at2"/>
<feature type="transmembrane region" description="Helical" evidence="1">
    <location>
        <begin position="139"/>
        <end position="161"/>
    </location>
</feature>
<dbReference type="Proteomes" id="UP000186868">
    <property type="component" value="Unassembled WGS sequence"/>
</dbReference>
<organism evidence="2 3">
    <name type="scientific">Hydrococcus rivularis NIES-593</name>
    <dbReference type="NCBI Taxonomy" id="1921803"/>
    <lineage>
        <taxon>Bacteria</taxon>
        <taxon>Bacillati</taxon>
        <taxon>Cyanobacteriota</taxon>
        <taxon>Cyanophyceae</taxon>
        <taxon>Pleurocapsales</taxon>
        <taxon>Hydrococcaceae</taxon>
        <taxon>Hydrococcus</taxon>
    </lineage>
</organism>
<accession>A0A1U7H8G9</accession>
<reference evidence="2 3" key="1">
    <citation type="submission" date="2016-11" db="EMBL/GenBank/DDBJ databases">
        <title>Draft Genome Sequences of Nine Cyanobacterial Strains from Diverse Habitats.</title>
        <authorList>
            <person name="Zhu T."/>
            <person name="Hou S."/>
            <person name="Lu X."/>
            <person name="Hess W.R."/>
        </authorList>
    </citation>
    <scope>NUCLEOTIDE SEQUENCE [LARGE SCALE GENOMIC DNA]</scope>
    <source>
        <strain evidence="2 3">NIES-593</strain>
    </source>
</reference>
<dbReference type="EMBL" id="MRCB01000040">
    <property type="protein sequence ID" value="OKH19473.1"/>
    <property type="molecule type" value="Genomic_DNA"/>
</dbReference>
<keyword evidence="3" id="KW-1185">Reference proteome</keyword>
<dbReference type="STRING" id="1921803.NIES593_20980"/>
<keyword evidence="1" id="KW-1133">Transmembrane helix</keyword>
<protein>
    <submittedName>
        <fullName evidence="2">Uncharacterized protein</fullName>
    </submittedName>
</protein>
<evidence type="ECO:0000256" key="1">
    <source>
        <dbReference type="SAM" id="Phobius"/>
    </source>
</evidence>
<evidence type="ECO:0000313" key="3">
    <source>
        <dbReference type="Proteomes" id="UP000186868"/>
    </source>
</evidence>
<feature type="transmembrane region" description="Helical" evidence="1">
    <location>
        <begin position="7"/>
        <end position="27"/>
    </location>
</feature>
<sequence length="165" mass="18161">MSGTKKFPWLSSCLLILTYGVFGWVVAQSSLVWSEGIVAQGRALGWIIDDKSVHIVIDLLGAVLILLIAIAFTAPIALATIFFGSWLKSETRAWISILGWAFAVVFIIRWINYFARILVLVCAALLGRLEFQAAGYNSWQTFIILTLICLGGFTSGVLAFMQLGR</sequence>
<proteinExistence type="predicted"/>
<dbReference type="RefSeq" id="WP_073601445.1">
    <property type="nucleotide sequence ID" value="NZ_MRCB01000040.1"/>
</dbReference>
<gene>
    <name evidence="2" type="ORF">NIES593_20980</name>
</gene>
<evidence type="ECO:0000313" key="2">
    <source>
        <dbReference type="EMBL" id="OKH19473.1"/>
    </source>
</evidence>
<keyword evidence="1" id="KW-0472">Membrane</keyword>
<keyword evidence="1" id="KW-0812">Transmembrane</keyword>
<feature type="transmembrane region" description="Helical" evidence="1">
    <location>
        <begin position="97"/>
        <end position="127"/>
    </location>
</feature>